<feature type="domain" description="Bacterial sugar transferase" evidence="8">
    <location>
        <begin position="300"/>
        <end position="487"/>
    </location>
</feature>
<evidence type="ECO:0000313" key="10">
    <source>
        <dbReference type="Proteomes" id="UP000653644"/>
    </source>
</evidence>
<keyword evidence="6 7" id="KW-0472">Membrane</keyword>
<reference evidence="10" key="1">
    <citation type="journal article" date="2019" name="Int. J. Syst. Evol. Microbiol.">
        <title>The Global Catalogue of Microorganisms (GCM) 10K type strain sequencing project: providing services to taxonomists for standard genome sequencing and annotation.</title>
        <authorList>
            <consortium name="The Broad Institute Genomics Platform"/>
            <consortium name="The Broad Institute Genome Sequencing Center for Infectious Disease"/>
            <person name="Wu L."/>
            <person name="Ma J."/>
        </authorList>
    </citation>
    <scope>NUCLEOTIDE SEQUENCE [LARGE SCALE GENOMIC DNA]</scope>
    <source>
        <strain evidence="10">JCM 4733</strain>
    </source>
</reference>
<dbReference type="InterPro" id="IPR003362">
    <property type="entry name" value="Bact_transf"/>
</dbReference>
<evidence type="ECO:0000256" key="2">
    <source>
        <dbReference type="ARBA" id="ARBA00006464"/>
    </source>
</evidence>
<sequence>MRPFRIAATRQVPVSVPPRPARPEGTQAHWYAPLSVCVDLAGAALPVTAAIVEVHEPHPLRLAAVAALVWPLIRVIGKRYTPSAWGDGGGLGAVLRDWLLLVGALATLRVLCGLDSVPAEAFTALIPALVLTAACYKVIHRHLLAARRNGRLLRHVVVVGEGPTIDAVVGQLAQRTDHEYVVVGCCPVGEDEVLSGVPVHARLSRETPEPLEPPEQDATTVLGAADELSADLVFVAPGPHLSGERLRRLSWSMHDRGCPIVVLPGIVEVARRRVRLTSASGLTLLHISPPLRRGMPALLKAAVDRVGALLLIVLLSPLLLLLALAVRLGSPGPALYRQIRAGQYNTRFPMWKFRTMVVDADRLKDELEAANENDGHMFKMRRDPRVTPVGRVLRRYSLDELPQLFNVLFGHMSLVGPRPPVPEEVVKYNPVEMRRLHVKPGLTGLWQVSGRSDLSWHETVSLDLRYVDNWSPSMDMNVMVRTVRAVLNGQGAY</sequence>
<organism evidence="9 10">
    <name type="scientific">Streptomyces canarius</name>
    <dbReference type="NCBI Taxonomy" id="285453"/>
    <lineage>
        <taxon>Bacteria</taxon>
        <taxon>Bacillati</taxon>
        <taxon>Actinomycetota</taxon>
        <taxon>Actinomycetes</taxon>
        <taxon>Kitasatosporales</taxon>
        <taxon>Streptomycetaceae</taxon>
        <taxon>Streptomyces</taxon>
    </lineage>
</organism>
<dbReference type="Pfam" id="PF02397">
    <property type="entry name" value="Bac_transf"/>
    <property type="match status" value="1"/>
</dbReference>
<evidence type="ECO:0000256" key="6">
    <source>
        <dbReference type="ARBA" id="ARBA00023136"/>
    </source>
</evidence>
<comment type="subcellular location">
    <subcellularLocation>
        <location evidence="1">Membrane</location>
        <topology evidence="1">Multi-pass membrane protein</topology>
    </subcellularLocation>
</comment>
<gene>
    <name evidence="9" type="primary">rfbP</name>
    <name evidence="9" type="ORF">GCM10010345_80570</name>
</gene>
<dbReference type="InterPro" id="IPR017475">
    <property type="entry name" value="EPS_sugar_tfrase"/>
</dbReference>
<protein>
    <submittedName>
        <fullName evidence="9">Exopolysaccharide biosynthesis polyprenyl glycosylphosphotransferase</fullName>
    </submittedName>
</protein>
<evidence type="ECO:0000313" key="9">
    <source>
        <dbReference type="EMBL" id="GHA64335.1"/>
    </source>
</evidence>
<evidence type="ECO:0000256" key="5">
    <source>
        <dbReference type="ARBA" id="ARBA00022989"/>
    </source>
</evidence>
<dbReference type="PANTHER" id="PTHR30576:SF10">
    <property type="entry name" value="SLL5057 PROTEIN"/>
    <property type="match status" value="1"/>
</dbReference>
<keyword evidence="5 7" id="KW-1133">Transmembrane helix</keyword>
<evidence type="ECO:0000256" key="1">
    <source>
        <dbReference type="ARBA" id="ARBA00004141"/>
    </source>
</evidence>
<evidence type="ECO:0000256" key="4">
    <source>
        <dbReference type="ARBA" id="ARBA00022692"/>
    </source>
</evidence>
<dbReference type="NCBIfam" id="TIGR03025">
    <property type="entry name" value="EPS_sugtrans"/>
    <property type="match status" value="1"/>
</dbReference>
<accession>A0ABQ3D8Y5</accession>
<keyword evidence="10" id="KW-1185">Reference proteome</keyword>
<dbReference type="Proteomes" id="UP000653644">
    <property type="component" value="Unassembled WGS sequence"/>
</dbReference>
<evidence type="ECO:0000256" key="3">
    <source>
        <dbReference type="ARBA" id="ARBA00022679"/>
    </source>
</evidence>
<keyword evidence="3" id="KW-0808">Transferase</keyword>
<evidence type="ECO:0000256" key="7">
    <source>
        <dbReference type="SAM" id="Phobius"/>
    </source>
</evidence>
<proteinExistence type="inferred from homology"/>
<dbReference type="PANTHER" id="PTHR30576">
    <property type="entry name" value="COLANIC BIOSYNTHESIS UDP-GLUCOSE LIPID CARRIER TRANSFERASE"/>
    <property type="match status" value="1"/>
</dbReference>
<name>A0ABQ3D8Y5_9ACTN</name>
<comment type="caution">
    <text evidence="9">The sequence shown here is derived from an EMBL/GenBank/DDBJ whole genome shotgun (WGS) entry which is preliminary data.</text>
</comment>
<feature type="transmembrane region" description="Helical" evidence="7">
    <location>
        <begin position="302"/>
        <end position="326"/>
    </location>
</feature>
<evidence type="ECO:0000259" key="8">
    <source>
        <dbReference type="Pfam" id="PF02397"/>
    </source>
</evidence>
<dbReference type="EMBL" id="BMVN01000051">
    <property type="protein sequence ID" value="GHA64335.1"/>
    <property type="molecule type" value="Genomic_DNA"/>
</dbReference>
<comment type="similarity">
    <text evidence="2">Belongs to the bacterial sugar transferase family.</text>
</comment>
<keyword evidence="4 7" id="KW-0812">Transmembrane</keyword>